<comment type="caution">
    <text evidence="1">The sequence shown here is derived from an EMBL/GenBank/DDBJ whole genome shotgun (WGS) entry which is preliminary data.</text>
</comment>
<reference evidence="1 2" key="1">
    <citation type="journal article" date="2023" name="G3 (Bethesda)">
        <title>A chromosome-length genome assembly and annotation of blackberry (Rubus argutus, cv. 'Hillquist').</title>
        <authorList>
            <person name="Bruna T."/>
            <person name="Aryal R."/>
            <person name="Dudchenko O."/>
            <person name="Sargent D.J."/>
            <person name="Mead D."/>
            <person name="Buti M."/>
            <person name="Cavallini A."/>
            <person name="Hytonen T."/>
            <person name="Andres J."/>
            <person name="Pham M."/>
            <person name="Weisz D."/>
            <person name="Mascagni F."/>
            <person name="Usai G."/>
            <person name="Natali L."/>
            <person name="Bassil N."/>
            <person name="Fernandez G.E."/>
            <person name="Lomsadze A."/>
            <person name="Armour M."/>
            <person name="Olukolu B."/>
            <person name="Poorten T."/>
            <person name="Britton C."/>
            <person name="Davik J."/>
            <person name="Ashrafi H."/>
            <person name="Aiden E.L."/>
            <person name="Borodovsky M."/>
            <person name="Worthington M."/>
        </authorList>
    </citation>
    <scope>NUCLEOTIDE SEQUENCE [LARGE SCALE GENOMIC DNA]</scope>
    <source>
        <strain evidence="1">PI 553951</strain>
    </source>
</reference>
<sequence length="127" mass="12971">MAASEREESWRLWLCSRQARAWSVWWQRRAEGTAEAAMTQGGGGAAGLGTGSGDGVDGAAGLEAKSWAVRGAQDGDSTVVAEIGLGLGGVVDWAEETSAAIGSSNGVAMGSSDGGWARAVLVNWNCR</sequence>
<keyword evidence="2" id="KW-1185">Reference proteome</keyword>
<gene>
    <name evidence="1" type="ORF">M0R45_008350</name>
</gene>
<name>A0AAW1Y1A4_RUBAR</name>
<proteinExistence type="predicted"/>
<accession>A0AAW1Y1A4</accession>
<protein>
    <submittedName>
        <fullName evidence="1">Uncharacterized protein</fullName>
    </submittedName>
</protein>
<dbReference type="Proteomes" id="UP001457282">
    <property type="component" value="Unassembled WGS sequence"/>
</dbReference>
<evidence type="ECO:0000313" key="1">
    <source>
        <dbReference type="EMBL" id="KAK9942699.1"/>
    </source>
</evidence>
<evidence type="ECO:0000313" key="2">
    <source>
        <dbReference type="Proteomes" id="UP001457282"/>
    </source>
</evidence>
<organism evidence="1 2">
    <name type="scientific">Rubus argutus</name>
    <name type="common">Southern blackberry</name>
    <dbReference type="NCBI Taxonomy" id="59490"/>
    <lineage>
        <taxon>Eukaryota</taxon>
        <taxon>Viridiplantae</taxon>
        <taxon>Streptophyta</taxon>
        <taxon>Embryophyta</taxon>
        <taxon>Tracheophyta</taxon>
        <taxon>Spermatophyta</taxon>
        <taxon>Magnoliopsida</taxon>
        <taxon>eudicotyledons</taxon>
        <taxon>Gunneridae</taxon>
        <taxon>Pentapetalae</taxon>
        <taxon>rosids</taxon>
        <taxon>fabids</taxon>
        <taxon>Rosales</taxon>
        <taxon>Rosaceae</taxon>
        <taxon>Rosoideae</taxon>
        <taxon>Rosoideae incertae sedis</taxon>
        <taxon>Rubus</taxon>
    </lineage>
</organism>
<dbReference type="EMBL" id="JBEDUW010000002">
    <property type="protein sequence ID" value="KAK9942699.1"/>
    <property type="molecule type" value="Genomic_DNA"/>
</dbReference>
<dbReference type="AlphaFoldDB" id="A0AAW1Y1A4"/>